<keyword evidence="2" id="KW-0472">Membrane</keyword>
<proteinExistence type="predicted"/>
<gene>
    <name evidence="3" type="ORF">LSP00402_LOCUS17219</name>
</gene>
<feature type="region of interest" description="Disordered" evidence="1">
    <location>
        <begin position="216"/>
        <end position="236"/>
    </location>
</feature>
<evidence type="ECO:0000256" key="1">
    <source>
        <dbReference type="SAM" id="MobiDB-lite"/>
    </source>
</evidence>
<feature type="compositionally biased region" description="Polar residues" evidence="1">
    <location>
        <begin position="216"/>
        <end position="227"/>
    </location>
</feature>
<accession>A0A7S2TY19</accession>
<evidence type="ECO:0000313" key="3">
    <source>
        <dbReference type="EMBL" id="CAD9773228.1"/>
    </source>
</evidence>
<organism evidence="3">
    <name type="scientific">Lotharella oceanica</name>
    <dbReference type="NCBI Taxonomy" id="641309"/>
    <lineage>
        <taxon>Eukaryota</taxon>
        <taxon>Sar</taxon>
        <taxon>Rhizaria</taxon>
        <taxon>Cercozoa</taxon>
        <taxon>Chlorarachniophyceae</taxon>
        <taxon>Lotharella</taxon>
    </lineage>
</organism>
<keyword evidence="2" id="KW-0812">Transmembrane</keyword>
<dbReference type="EMBL" id="HBHP01027831">
    <property type="protein sequence ID" value="CAD9773228.1"/>
    <property type="molecule type" value="Transcribed_RNA"/>
</dbReference>
<reference evidence="3" key="1">
    <citation type="submission" date="2021-01" db="EMBL/GenBank/DDBJ databases">
        <authorList>
            <person name="Corre E."/>
            <person name="Pelletier E."/>
            <person name="Niang G."/>
            <person name="Scheremetjew M."/>
            <person name="Finn R."/>
            <person name="Kale V."/>
            <person name="Holt S."/>
            <person name="Cochrane G."/>
            <person name="Meng A."/>
            <person name="Brown T."/>
            <person name="Cohen L."/>
        </authorList>
    </citation>
    <scope>NUCLEOTIDE SEQUENCE</scope>
    <source>
        <strain evidence="3">CCMP622</strain>
    </source>
</reference>
<sequence>MFFYLADTGGEKTITNHEQNPSNITDDMANVTASGHKLMNDSREMSAAIRSQVNAEQKPMASPLRGENENTTEKMLIAGKSTMRMKRNQKKTERLRRSVCVLTSYLVGIPTIILLVLVWFLATSARIVQSSDDTAEAYDKQSENYNALRDFGDWIFVLYFLLAQFYTTPDDLLKLLLRGISSCCCCCDEETVSNFFASTRVSTMGRNSMRSTQASLQMRGANAQSKQPGDMERAVD</sequence>
<feature type="transmembrane region" description="Helical" evidence="2">
    <location>
        <begin position="99"/>
        <end position="122"/>
    </location>
</feature>
<protein>
    <submittedName>
        <fullName evidence="3">Uncharacterized protein</fullName>
    </submittedName>
</protein>
<evidence type="ECO:0000256" key="2">
    <source>
        <dbReference type="SAM" id="Phobius"/>
    </source>
</evidence>
<name>A0A7S2TY19_9EUKA</name>
<dbReference type="AlphaFoldDB" id="A0A7S2TY19"/>
<keyword evidence="2" id="KW-1133">Transmembrane helix</keyword>